<reference evidence="4 5" key="1">
    <citation type="submission" date="2018-09" db="EMBL/GenBank/DDBJ databases">
        <title>Complete genome sequence of Euzebya sp. DY32-46 isolated from seawater of Pacific Ocean.</title>
        <authorList>
            <person name="Xu L."/>
            <person name="Wu Y.-H."/>
            <person name="Xu X.-W."/>
        </authorList>
    </citation>
    <scope>NUCLEOTIDE SEQUENCE [LARGE SCALE GENOMIC DNA]</scope>
    <source>
        <strain evidence="4 5">DY32-46</strain>
    </source>
</reference>
<evidence type="ECO:0000256" key="1">
    <source>
        <dbReference type="ARBA" id="ARBA00008645"/>
    </source>
</evidence>
<dbReference type="Proteomes" id="UP000264006">
    <property type="component" value="Chromosome"/>
</dbReference>
<dbReference type="InterPro" id="IPR029058">
    <property type="entry name" value="AB_hydrolase_fold"/>
</dbReference>
<dbReference type="GO" id="GO:0016020">
    <property type="term" value="C:membrane"/>
    <property type="evidence" value="ECO:0007669"/>
    <property type="project" value="TreeGrafter"/>
</dbReference>
<dbReference type="PRINTS" id="PR00111">
    <property type="entry name" value="ABHYDROLASE"/>
</dbReference>
<dbReference type="Pfam" id="PF12697">
    <property type="entry name" value="Abhydrolase_6"/>
    <property type="match status" value="1"/>
</dbReference>
<dbReference type="PANTHER" id="PTHR43798:SF14">
    <property type="entry name" value="SERINE HYDROLASE-LIKE PROTEIN DDB_G0286239"/>
    <property type="match status" value="1"/>
</dbReference>
<dbReference type="SUPFAM" id="SSF53474">
    <property type="entry name" value="alpha/beta-Hydrolases"/>
    <property type="match status" value="1"/>
</dbReference>
<evidence type="ECO:0000313" key="5">
    <source>
        <dbReference type="Proteomes" id="UP000264006"/>
    </source>
</evidence>
<accession>A0A346Y371</accession>
<protein>
    <submittedName>
        <fullName evidence="4">Hydrolase, putative</fullName>
    </submittedName>
</protein>
<dbReference type="GO" id="GO:0016787">
    <property type="term" value="F:hydrolase activity"/>
    <property type="evidence" value="ECO:0007669"/>
    <property type="project" value="UniProtKB-KW"/>
</dbReference>
<keyword evidence="5" id="KW-1185">Reference proteome</keyword>
<evidence type="ECO:0000313" key="4">
    <source>
        <dbReference type="EMBL" id="AXV08918.1"/>
    </source>
</evidence>
<dbReference type="InterPro" id="IPR050266">
    <property type="entry name" value="AB_hydrolase_sf"/>
</dbReference>
<dbReference type="PANTHER" id="PTHR43798">
    <property type="entry name" value="MONOACYLGLYCEROL LIPASE"/>
    <property type="match status" value="1"/>
</dbReference>
<keyword evidence="2 4" id="KW-0378">Hydrolase</keyword>
<dbReference type="InterPro" id="IPR000073">
    <property type="entry name" value="AB_hydrolase_1"/>
</dbReference>
<evidence type="ECO:0000256" key="2">
    <source>
        <dbReference type="ARBA" id="ARBA00022801"/>
    </source>
</evidence>
<feature type="domain" description="AB hydrolase-1" evidence="3">
    <location>
        <begin position="34"/>
        <end position="272"/>
    </location>
</feature>
<sequence>MGAALAREPRSVVTTVDGVDHHRLEWGTLGCPVLVVLHGGGAHAGWWSAVAGLLADRWHVVALDMVGHGRSSHLDRYSFTGWVDQVMAVVEEVGGPSPVVVGHSMCGVVAAMVGAAHGDRLGGVVVVDTPLDIPPPESIGHAEQIMAARRYASSAEALTRRFRLLPAQPVVHPSLLAHLAAHAVVEHAEGWTWAFDPALFVGHPPDRPGDVGVVLESARCPATVIVADDSPVVPVEQRDRLTHMAAADPDLELLVEPGHHHLMLDHPCDLADILSRLASAYRR</sequence>
<dbReference type="KEGG" id="euz:DVS28_a4252"/>
<proteinExistence type="inferred from homology"/>
<dbReference type="EMBL" id="CP031165">
    <property type="protein sequence ID" value="AXV08918.1"/>
    <property type="molecule type" value="Genomic_DNA"/>
</dbReference>
<evidence type="ECO:0000259" key="3">
    <source>
        <dbReference type="Pfam" id="PF12697"/>
    </source>
</evidence>
<dbReference type="Gene3D" id="3.40.50.1820">
    <property type="entry name" value="alpha/beta hydrolase"/>
    <property type="match status" value="1"/>
</dbReference>
<gene>
    <name evidence="4" type="ORF">DVS28_a4252</name>
</gene>
<organism evidence="4 5">
    <name type="scientific">Euzebya pacifica</name>
    <dbReference type="NCBI Taxonomy" id="1608957"/>
    <lineage>
        <taxon>Bacteria</taxon>
        <taxon>Bacillati</taxon>
        <taxon>Actinomycetota</taxon>
        <taxon>Nitriliruptoria</taxon>
        <taxon>Euzebyales</taxon>
    </lineage>
</organism>
<name>A0A346Y371_9ACTN</name>
<dbReference type="AlphaFoldDB" id="A0A346Y371"/>
<comment type="similarity">
    <text evidence="1">Belongs to the AB hydrolase superfamily.</text>
</comment>